<dbReference type="EMBL" id="CP158294">
    <property type="protein sequence ID" value="XBV47709.1"/>
    <property type="molecule type" value="Genomic_DNA"/>
</dbReference>
<gene>
    <name evidence="1" type="ORF">AAF463_24075</name>
</gene>
<proteinExistence type="predicted"/>
<name>A0AAU7U4B9_9GAMM</name>
<accession>A0AAU7U4B9</accession>
<keyword evidence="1" id="KW-0614">Plasmid</keyword>
<organism evidence="1">
    <name type="scientific">Pantoea sp. BJ2</name>
    <dbReference type="NCBI Taxonomy" id="3141322"/>
    <lineage>
        <taxon>Bacteria</taxon>
        <taxon>Pseudomonadati</taxon>
        <taxon>Pseudomonadota</taxon>
        <taxon>Gammaproteobacteria</taxon>
        <taxon>Enterobacterales</taxon>
        <taxon>Erwiniaceae</taxon>
        <taxon>Pantoea</taxon>
    </lineage>
</organism>
<sequence length="253" mass="29031">MIPVRNFQQYTPNITQTSHLTSVNRQTFYTPQAIHNCETQVLPQSSLLRAVKRVSLAELVCIYNVTHDDFQRKKFDETPVQRNHNLSNTVMVDELISPDQSCVSINSLGLLQRTDIIKLYRAMSLSEIERSGIPFENGQFLVIDDFQRIPRMIESSNVLIASHSINDEIYFAKKELEQFKLFEICTNGSPWVSLENNVNFNAATIESHLNLTNGTLMRLNQKENLLKLGDDTITYSEVHVSNYGLTIREIQLH</sequence>
<dbReference type="AlphaFoldDB" id="A0AAU7U4B9"/>
<protein>
    <submittedName>
        <fullName evidence="1">Uncharacterized protein</fullName>
    </submittedName>
</protein>
<reference evidence="1" key="1">
    <citation type="submission" date="2024-06" db="EMBL/GenBank/DDBJ databases">
        <title>Multiomics insights into the TNT degradation mechanism by Pantoea sp. BJ2 isolated from an ammunition destruction site.</title>
        <authorList>
            <person name="Luo J."/>
        </authorList>
    </citation>
    <scope>NUCLEOTIDE SEQUENCE</scope>
    <source>
        <strain evidence="1">BJ2</strain>
        <plasmid evidence="1">plasmindB</plasmid>
    </source>
</reference>
<evidence type="ECO:0000313" key="1">
    <source>
        <dbReference type="EMBL" id="XBV47709.1"/>
    </source>
</evidence>
<dbReference type="RefSeq" id="WP_350262756.1">
    <property type="nucleotide sequence ID" value="NZ_CP158294.1"/>
</dbReference>
<geneLocation type="plasmid" evidence="1">
    <name>plasmindB</name>
</geneLocation>